<accession>A0A0K8P9Z1</accession>
<reference evidence="1" key="1">
    <citation type="journal article" date="2015" name="Genome Announc.">
        <title>Draft Genome Sequence of Anaerolineae Strain TC1, a Novel Isolate from a Methanogenic Wastewater Treatment System.</title>
        <authorList>
            <person name="Matsuura N."/>
            <person name="Tourlousse D.M."/>
            <person name="Sun L."/>
            <person name="Toyonaga M."/>
            <person name="Kuroda K."/>
            <person name="Ohashi A."/>
            <person name="Cruz R."/>
            <person name="Yamaguchi T."/>
            <person name="Sekiguchi Y."/>
        </authorList>
    </citation>
    <scope>NUCLEOTIDE SEQUENCE [LARGE SCALE GENOMIC DNA]</scope>
    <source>
        <strain evidence="1">TC1</strain>
    </source>
</reference>
<dbReference type="Proteomes" id="UP000053370">
    <property type="component" value="Unassembled WGS sequence"/>
</dbReference>
<evidence type="ECO:0000313" key="1">
    <source>
        <dbReference type="EMBL" id="GAP39483.1"/>
    </source>
</evidence>
<dbReference type="EMBL" id="DF968180">
    <property type="protein sequence ID" value="GAP39483.1"/>
    <property type="molecule type" value="Genomic_DNA"/>
</dbReference>
<keyword evidence="2" id="KW-1185">Reference proteome</keyword>
<sequence length="158" mass="18889">MEISLYDLVKENAEKKGISIRFSLQLLQYISQENPFKTDVLRLLEADQAETFFEMTSFALKNELTAQKIPFMLSMIIIFKGYPAFQKAVIKSFCHSKVYRYHCNPLENNLYADHRGKIITSFRSRQNIKEQIRKKMYRSFQSAPGWMKRFLRMIWKRI</sequence>
<name>A0A0K8P9Z1_9CHLR</name>
<proteinExistence type="predicted"/>
<evidence type="ECO:0000313" key="2">
    <source>
        <dbReference type="Proteomes" id="UP000053370"/>
    </source>
</evidence>
<organism evidence="1">
    <name type="scientific">Flexilinea flocculi</name>
    <dbReference type="NCBI Taxonomy" id="1678840"/>
    <lineage>
        <taxon>Bacteria</taxon>
        <taxon>Bacillati</taxon>
        <taxon>Chloroflexota</taxon>
        <taxon>Anaerolineae</taxon>
        <taxon>Anaerolineales</taxon>
        <taxon>Anaerolineaceae</taxon>
        <taxon>Flexilinea</taxon>
    </lineage>
</organism>
<protein>
    <submittedName>
        <fullName evidence="1">Uncharacterized protein</fullName>
    </submittedName>
</protein>
<dbReference type="AlphaFoldDB" id="A0A0K8P9Z1"/>
<gene>
    <name evidence="1" type="ORF">ATC1_1212</name>
</gene>
<dbReference type="RefSeq" id="WP_062277932.1">
    <property type="nucleotide sequence ID" value="NZ_DF968180.1"/>
</dbReference>